<sequence>MPVGRGLGEDQGDPALPERDAAVVGGVRRAHDGEAVLIGPGESGDLQIRYVHFDVINGERRKRFHIPTLRPGGEIPHCVHWTV</sequence>
<proteinExistence type="predicted"/>
<comment type="caution">
    <text evidence="1">The sequence shown here is derived from an EMBL/GenBank/DDBJ whole genome shotgun (WGS) entry which is preliminary data.</text>
</comment>
<protein>
    <submittedName>
        <fullName evidence="1">Uncharacterized protein</fullName>
    </submittedName>
</protein>
<reference evidence="1" key="2">
    <citation type="submission" date="2023-01" db="EMBL/GenBank/DDBJ databases">
        <authorList>
            <person name="Sun Q."/>
            <person name="Evtushenko L."/>
        </authorList>
    </citation>
    <scope>NUCLEOTIDE SEQUENCE</scope>
    <source>
        <strain evidence="1">VKM Ac-2007</strain>
    </source>
</reference>
<dbReference type="Proteomes" id="UP001143474">
    <property type="component" value="Unassembled WGS sequence"/>
</dbReference>
<reference evidence="1" key="1">
    <citation type="journal article" date="2014" name="Int. J. Syst. Evol. Microbiol.">
        <title>Complete genome sequence of Corynebacterium casei LMG S-19264T (=DSM 44701T), isolated from a smear-ripened cheese.</title>
        <authorList>
            <consortium name="US DOE Joint Genome Institute (JGI-PGF)"/>
            <person name="Walter F."/>
            <person name="Albersmeier A."/>
            <person name="Kalinowski J."/>
            <person name="Ruckert C."/>
        </authorList>
    </citation>
    <scope>NUCLEOTIDE SEQUENCE</scope>
    <source>
        <strain evidence="1">VKM Ac-2007</strain>
    </source>
</reference>
<name>A0A9W6MBR5_9ACTN</name>
<keyword evidence="2" id="KW-1185">Reference proteome</keyword>
<organism evidence="1 2">
    <name type="scientific">Streptosporangium carneum</name>
    <dbReference type="NCBI Taxonomy" id="47481"/>
    <lineage>
        <taxon>Bacteria</taxon>
        <taxon>Bacillati</taxon>
        <taxon>Actinomycetota</taxon>
        <taxon>Actinomycetes</taxon>
        <taxon>Streptosporangiales</taxon>
        <taxon>Streptosporangiaceae</taxon>
        <taxon>Streptosporangium</taxon>
    </lineage>
</organism>
<dbReference type="EMBL" id="BSEV01000003">
    <property type="protein sequence ID" value="GLK08619.1"/>
    <property type="molecule type" value="Genomic_DNA"/>
</dbReference>
<gene>
    <name evidence="1" type="ORF">GCM10017600_20240</name>
</gene>
<evidence type="ECO:0000313" key="1">
    <source>
        <dbReference type="EMBL" id="GLK08619.1"/>
    </source>
</evidence>
<dbReference type="AlphaFoldDB" id="A0A9W6MBR5"/>
<evidence type="ECO:0000313" key="2">
    <source>
        <dbReference type="Proteomes" id="UP001143474"/>
    </source>
</evidence>
<accession>A0A9W6MBR5</accession>